<reference evidence="2 3" key="1">
    <citation type="submission" date="2020-07" db="EMBL/GenBank/DDBJ databases">
        <title>Sequencing the genomes of 1000 actinobacteria strains.</title>
        <authorList>
            <person name="Klenk H.-P."/>
        </authorList>
    </citation>
    <scope>NUCLEOTIDE SEQUENCE [LARGE SCALE GENOMIC DNA]</scope>
    <source>
        <strain evidence="2 3">DSM 15664</strain>
    </source>
</reference>
<accession>A0A7Z0EAN5</accession>
<keyword evidence="1" id="KW-1133">Transmembrane helix</keyword>
<comment type="caution">
    <text evidence="2">The sequence shown here is derived from an EMBL/GenBank/DDBJ whole genome shotgun (WGS) entry which is preliminary data.</text>
</comment>
<keyword evidence="1" id="KW-0472">Membrane</keyword>
<evidence type="ECO:0000313" key="3">
    <source>
        <dbReference type="Proteomes" id="UP000560069"/>
    </source>
</evidence>
<dbReference type="EMBL" id="JACCFQ010000002">
    <property type="protein sequence ID" value="NYJ18131.1"/>
    <property type="molecule type" value="Genomic_DNA"/>
</dbReference>
<feature type="transmembrane region" description="Helical" evidence="1">
    <location>
        <begin position="7"/>
        <end position="31"/>
    </location>
</feature>
<feature type="transmembrane region" description="Helical" evidence="1">
    <location>
        <begin position="51"/>
        <end position="68"/>
    </location>
</feature>
<sequence length="70" mass="7609">MNNGTDGLIFLILGVVPLVFHRPLGSFVLHANTKLYPKAGKALAEHTSPRAMLYPAIAFIVLGVILMIHE</sequence>
<name>A0A7Z0EAN5_9MICC</name>
<evidence type="ECO:0000313" key="2">
    <source>
        <dbReference type="EMBL" id="NYJ18131.1"/>
    </source>
</evidence>
<dbReference type="Proteomes" id="UP000560069">
    <property type="component" value="Unassembled WGS sequence"/>
</dbReference>
<keyword evidence="3" id="KW-1185">Reference proteome</keyword>
<organism evidence="2 3">
    <name type="scientific">Nesterenkonia sandarakina</name>
    <dbReference type="NCBI Taxonomy" id="272918"/>
    <lineage>
        <taxon>Bacteria</taxon>
        <taxon>Bacillati</taxon>
        <taxon>Actinomycetota</taxon>
        <taxon>Actinomycetes</taxon>
        <taxon>Micrococcales</taxon>
        <taxon>Micrococcaceae</taxon>
        <taxon>Nesterenkonia</taxon>
    </lineage>
</organism>
<gene>
    <name evidence="2" type="ORF">HNR11_002721</name>
</gene>
<evidence type="ECO:0000256" key="1">
    <source>
        <dbReference type="SAM" id="Phobius"/>
    </source>
</evidence>
<protein>
    <submittedName>
        <fullName evidence="2">Uncharacterized protein</fullName>
    </submittedName>
</protein>
<keyword evidence="1" id="KW-0812">Transmembrane</keyword>
<proteinExistence type="predicted"/>
<dbReference type="AlphaFoldDB" id="A0A7Z0EAN5"/>